<dbReference type="Pfam" id="PF01885">
    <property type="entry name" value="PTS_2-RNA"/>
    <property type="match status" value="1"/>
</dbReference>
<dbReference type="eggNOG" id="COG1859">
    <property type="taxonomic scope" value="Bacteria"/>
</dbReference>
<dbReference type="InterPro" id="IPR022928">
    <property type="entry name" value="RNA_2'-PTrans_KptA"/>
</dbReference>
<evidence type="ECO:0000313" key="6">
    <source>
        <dbReference type="EMBL" id="EKT62506.1"/>
    </source>
</evidence>
<dbReference type="Proteomes" id="UP000009336">
    <property type="component" value="Unassembled WGS sequence"/>
</dbReference>
<dbReference type="SUPFAM" id="SSF56399">
    <property type="entry name" value="ADP-ribosylation"/>
    <property type="match status" value="1"/>
</dbReference>
<reference evidence="6 7" key="1">
    <citation type="journal article" date="2012" name="BMC Genomics">
        <title>Comparative genomics of bacteria in the genus Providencia isolated from wild Drosophila melanogaster.</title>
        <authorList>
            <person name="Galac M.R."/>
            <person name="Lazzaro B.P."/>
        </authorList>
    </citation>
    <scope>NUCLEOTIDE SEQUENCE [LARGE SCALE GENOMIC DNA]</scope>
    <source>
        <strain evidence="6 7">DSM 19968</strain>
    </source>
</reference>
<dbReference type="InterPro" id="IPR042081">
    <property type="entry name" value="RNA_2'-PTrans_C"/>
</dbReference>
<dbReference type="PATRIC" id="fig|1141662.3.peg.1389"/>
<dbReference type="GO" id="GO:0003950">
    <property type="term" value="F:NAD+ poly-ADP-ribosyltransferase activity"/>
    <property type="evidence" value="ECO:0007669"/>
    <property type="project" value="InterPro"/>
</dbReference>
<dbReference type="GO" id="GO:0006388">
    <property type="term" value="P:tRNA splicing, via endonucleolytic cleavage and ligation"/>
    <property type="evidence" value="ECO:0007669"/>
    <property type="project" value="UniProtKB-UniRule"/>
</dbReference>
<gene>
    <name evidence="5" type="primary">kptA</name>
    <name evidence="6" type="ORF">OOA_06853</name>
</gene>
<dbReference type="STRING" id="1141662.OOA_06853"/>
<dbReference type="EC" id="2.7.1.-" evidence="5"/>
<dbReference type="PANTHER" id="PTHR12684:SF2">
    <property type="entry name" value="TRNA 2'-PHOSPHOTRANSFERASE 1"/>
    <property type="match status" value="1"/>
</dbReference>
<dbReference type="PANTHER" id="PTHR12684">
    <property type="entry name" value="PUTATIVE PHOSPHOTRANSFERASE"/>
    <property type="match status" value="1"/>
</dbReference>
<evidence type="ECO:0000256" key="1">
    <source>
        <dbReference type="ARBA" id="ARBA00009836"/>
    </source>
</evidence>
<dbReference type="InterPro" id="IPR042080">
    <property type="entry name" value="RNA_2'-PTrans_N"/>
</dbReference>
<organism evidence="6 7">
    <name type="scientific">Providencia burhodogranariea DSM 19968</name>
    <dbReference type="NCBI Taxonomy" id="1141662"/>
    <lineage>
        <taxon>Bacteria</taxon>
        <taxon>Pseudomonadati</taxon>
        <taxon>Pseudomonadota</taxon>
        <taxon>Gammaproteobacteria</taxon>
        <taxon>Enterobacterales</taxon>
        <taxon>Morganellaceae</taxon>
        <taxon>Providencia</taxon>
    </lineage>
</organism>
<keyword evidence="3 5" id="KW-0520">NAD</keyword>
<dbReference type="AlphaFoldDB" id="K8WRC4"/>
<evidence type="ECO:0000313" key="7">
    <source>
        <dbReference type="Proteomes" id="UP000009336"/>
    </source>
</evidence>
<dbReference type="EMBL" id="AKKL01000019">
    <property type="protein sequence ID" value="EKT62506.1"/>
    <property type="molecule type" value="Genomic_DNA"/>
</dbReference>
<dbReference type="HOGENOM" id="CLU_052998_4_0_6"/>
<keyword evidence="7" id="KW-1185">Reference proteome</keyword>
<evidence type="ECO:0000256" key="4">
    <source>
        <dbReference type="ARBA" id="ARBA00025212"/>
    </source>
</evidence>
<dbReference type="RefSeq" id="WP_008911397.1">
    <property type="nucleotide sequence ID" value="NZ_KB233222.1"/>
</dbReference>
<dbReference type="Gene3D" id="3.20.170.30">
    <property type="match status" value="1"/>
</dbReference>
<comment type="function">
    <text evidence="4 5">Removes the 2'-phosphate from RNA via an intermediate in which the phosphate is ADP-ribosylated by NAD followed by a presumed transesterification to release the RNA and generate ADP-ribose 1''-2''-cyclic phosphate (APPR&gt;P). May function as an ADP-ribosylase.</text>
</comment>
<dbReference type="SMR" id="K8WRC4"/>
<dbReference type="NCBIfam" id="NF002014">
    <property type="entry name" value="PRK00819.1-4"/>
    <property type="match status" value="1"/>
</dbReference>
<comment type="caution">
    <text evidence="6">The sequence shown here is derived from an EMBL/GenBank/DDBJ whole genome shotgun (WGS) entry which is preliminary data.</text>
</comment>
<sequence>MKQDTTKISKFLSYVLRHKPESIAMKLDADGWVAIDTLLLQASRYGHKLNRVILEHVVETNDKKRFTLSTDKSMIRAAQGHSSQQVSMTLNEQVPPEFLYHGTAIRFQGSINQQGLIPGNRHHVHLSDNQQTALTVGARHGKPVVLIINAKTMYEQGFNFYLSDNNVWLTDHVPAKFILAK</sequence>
<evidence type="ECO:0000256" key="5">
    <source>
        <dbReference type="HAMAP-Rule" id="MF_00299"/>
    </source>
</evidence>
<dbReference type="HAMAP" id="MF_00299">
    <property type="entry name" value="KptA"/>
    <property type="match status" value="1"/>
</dbReference>
<dbReference type="InterPro" id="IPR002745">
    <property type="entry name" value="Ptrans_KptA/Tpt1"/>
</dbReference>
<evidence type="ECO:0000256" key="2">
    <source>
        <dbReference type="ARBA" id="ARBA00022679"/>
    </source>
</evidence>
<dbReference type="Gene3D" id="1.10.10.970">
    <property type="entry name" value="RNA 2'-phosphotransferase, Tpt1/KptA family, N-terminal domain"/>
    <property type="match status" value="1"/>
</dbReference>
<accession>K8WRC4</accession>
<dbReference type="OrthoDB" id="4537997at2"/>
<protein>
    <recommendedName>
        <fullName evidence="5">Probable RNA 2'-phosphotransferase</fullName>
        <ecNumber evidence="5">2.7.1.-</ecNumber>
    </recommendedName>
</protein>
<evidence type="ECO:0000256" key="3">
    <source>
        <dbReference type="ARBA" id="ARBA00023027"/>
    </source>
</evidence>
<keyword evidence="2 5" id="KW-0808">Transferase</keyword>
<proteinExistence type="inferred from homology"/>
<name>K8WRC4_9GAMM</name>
<comment type="similarity">
    <text evidence="1 5">Belongs to the KptA/TPT1 family.</text>
</comment>
<dbReference type="GO" id="GO:0000215">
    <property type="term" value="F:tRNA 2'-phosphotransferase activity"/>
    <property type="evidence" value="ECO:0007669"/>
    <property type="project" value="TreeGrafter"/>
</dbReference>